<keyword evidence="2" id="KW-1185">Reference proteome</keyword>
<sequence>MRIAGSFAAVFAVACQSEKPEPEFSLARMVEMREPFVCPDVSSRTVKAPKSLAGKRVVIREGERPEVSWNKQPQLGDRSRDGWSVWSPWKYRWGLESALILDFSSGDDVKETHRMNDGQDWTRSMTYGRKDGGRKGVVFEYIPTAAMIPGPPGYFGTEWSLYFTAPDRGYAVRENFHEWAGERVRGYCFMVEDSPRKLQ</sequence>
<evidence type="ECO:0000313" key="1">
    <source>
        <dbReference type="EMBL" id="SEH75582.1"/>
    </source>
</evidence>
<name>A0A1C7PB28_9BACT</name>
<reference evidence="2" key="1">
    <citation type="submission" date="2016-09" db="EMBL/GenBank/DDBJ databases">
        <authorList>
            <person name="Koehorst J."/>
        </authorList>
    </citation>
    <scope>NUCLEOTIDE SEQUENCE [LARGE SCALE GENOMIC DNA]</scope>
</reference>
<dbReference type="EMBL" id="LT629973">
    <property type="protein sequence ID" value="SEH75582.1"/>
    <property type="molecule type" value="Genomic_DNA"/>
</dbReference>
<dbReference type="RefSeq" id="WP_071133249.1">
    <property type="nucleotide sequence ID" value="NZ_LIGX01000028.1"/>
</dbReference>
<accession>A0A1C7PB28</accession>
<protein>
    <recommendedName>
        <fullName evidence="3">Lipoprotein</fullName>
    </recommendedName>
</protein>
<dbReference type="PROSITE" id="PS51257">
    <property type="entry name" value="PROKAR_LIPOPROTEIN"/>
    <property type="match status" value="1"/>
</dbReference>
<dbReference type="Proteomes" id="UP000176204">
    <property type="component" value="Chromosome I"/>
</dbReference>
<dbReference type="KEGG" id="agl:PYTT_0476"/>
<evidence type="ECO:0000313" key="2">
    <source>
        <dbReference type="Proteomes" id="UP000176204"/>
    </source>
</evidence>
<dbReference type="AlphaFoldDB" id="A0A1C7PB28"/>
<organism evidence="1 2">
    <name type="scientific">Akkermansia glycaniphila</name>
    <dbReference type="NCBI Taxonomy" id="1679444"/>
    <lineage>
        <taxon>Bacteria</taxon>
        <taxon>Pseudomonadati</taxon>
        <taxon>Verrucomicrobiota</taxon>
        <taxon>Verrucomicrobiia</taxon>
        <taxon>Verrucomicrobiales</taxon>
        <taxon>Akkermansiaceae</taxon>
        <taxon>Akkermansia</taxon>
    </lineage>
</organism>
<gene>
    <name evidence="1" type="ORF">PYTT_0476</name>
</gene>
<proteinExistence type="predicted"/>
<evidence type="ECO:0008006" key="3">
    <source>
        <dbReference type="Google" id="ProtNLM"/>
    </source>
</evidence>